<sequence length="260" mass="29741">MQAVATTSNSLNCVHSQRGKSHSRLGAYLTAIAFFINIIIISINYGQIVRHVRRKFVKRKAREVAHSRVRETVISEPRYMREMTNAIIRVFVFHVVCWMPSCLILLLPDMNLVSELVTTIRLFDNFTDFSAKRWMMFLANWLTYANAAGNWIFYAALNRELRSLIRFATERRKRSMMSHTASHSEMHRNLRKQTSMRVLNSLSYRSSQAGSVDGITRTPSLAQLSPKFSTNSQEQNASPAVSYLRVNSNSTDVAAQRSIS</sequence>
<dbReference type="PROSITE" id="PS50262">
    <property type="entry name" value="G_PROTEIN_RECEP_F1_2"/>
    <property type="match status" value="1"/>
</dbReference>
<evidence type="ECO:0000256" key="8">
    <source>
        <dbReference type="ARBA" id="ARBA00023224"/>
    </source>
</evidence>
<evidence type="ECO:0000256" key="1">
    <source>
        <dbReference type="ARBA" id="ARBA00004651"/>
    </source>
</evidence>
<evidence type="ECO:0000256" key="9">
    <source>
        <dbReference type="SAM" id="Phobius"/>
    </source>
</evidence>
<dbReference type="GO" id="GO:0004930">
    <property type="term" value="F:G protein-coupled receptor activity"/>
    <property type="evidence" value="ECO:0007669"/>
    <property type="project" value="UniProtKB-KW"/>
</dbReference>
<dbReference type="PANTHER" id="PTHR24229:SF40">
    <property type="entry name" value="ALLATOSTATIN C RECEPTOR 1-RELATED"/>
    <property type="match status" value="1"/>
</dbReference>
<keyword evidence="2" id="KW-1003">Cell membrane</keyword>
<dbReference type="GO" id="GO:0043005">
    <property type="term" value="C:neuron projection"/>
    <property type="evidence" value="ECO:0007669"/>
    <property type="project" value="TreeGrafter"/>
</dbReference>
<keyword evidence="6 9" id="KW-0472">Membrane</keyword>
<dbReference type="STRING" id="29172.A0A0D8XAT6"/>
<evidence type="ECO:0000256" key="3">
    <source>
        <dbReference type="ARBA" id="ARBA00022692"/>
    </source>
</evidence>
<keyword evidence="5" id="KW-0297">G-protein coupled receptor</keyword>
<gene>
    <name evidence="11" type="ORF">DICVIV_12313</name>
</gene>
<reference evidence="11 12" key="1">
    <citation type="submission" date="2013-11" db="EMBL/GenBank/DDBJ databases">
        <title>Draft genome of the bovine lungworm Dictyocaulus viviparus.</title>
        <authorList>
            <person name="Mitreva M."/>
        </authorList>
    </citation>
    <scope>NUCLEOTIDE SEQUENCE [LARGE SCALE GENOMIC DNA]</scope>
    <source>
        <strain evidence="11 12">HannoverDv2000</strain>
    </source>
</reference>
<evidence type="ECO:0000313" key="11">
    <source>
        <dbReference type="EMBL" id="KJH41710.1"/>
    </source>
</evidence>
<dbReference type="InterPro" id="IPR017452">
    <property type="entry name" value="GPCR_Rhodpsn_7TM"/>
</dbReference>
<evidence type="ECO:0000256" key="5">
    <source>
        <dbReference type="ARBA" id="ARBA00023040"/>
    </source>
</evidence>
<dbReference type="GO" id="GO:0007218">
    <property type="term" value="P:neuropeptide signaling pathway"/>
    <property type="evidence" value="ECO:0007669"/>
    <property type="project" value="TreeGrafter"/>
</dbReference>
<dbReference type="EMBL" id="KN716774">
    <property type="protein sequence ID" value="KJH41710.1"/>
    <property type="molecule type" value="Genomic_DNA"/>
</dbReference>
<dbReference type="Gene3D" id="1.20.1070.10">
    <property type="entry name" value="Rhodopsin 7-helix transmembrane proteins"/>
    <property type="match status" value="1"/>
</dbReference>
<evidence type="ECO:0000256" key="2">
    <source>
        <dbReference type="ARBA" id="ARBA00022475"/>
    </source>
</evidence>
<feature type="domain" description="G-protein coupled receptors family 1 profile" evidence="10">
    <location>
        <begin position="1"/>
        <end position="154"/>
    </location>
</feature>
<dbReference type="PRINTS" id="PR00237">
    <property type="entry name" value="GPCRRHODOPSN"/>
</dbReference>
<keyword evidence="12" id="KW-1185">Reference proteome</keyword>
<keyword evidence="3 9" id="KW-0812">Transmembrane</keyword>
<name>A0A0D8XAT6_DICVI</name>
<keyword evidence="7" id="KW-0675">Receptor</keyword>
<evidence type="ECO:0000313" key="12">
    <source>
        <dbReference type="Proteomes" id="UP000053766"/>
    </source>
</evidence>
<comment type="subcellular location">
    <subcellularLocation>
        <location evidence="1">Cell membrane</location>
        <topology evidence="1">Multi-pass membrane protein</topology>
    </subcellularLocation>
</comment>
<evidence type="ECO:0000256" key="7">
    <source>
        <dbReference type="ARBA" id="ARBA00023170"/>
    </source>
</evidence>
<feature type="transmembrane region" description="Helical" evidence="9">
    <location>
        <begin position="86"/>
        <end position="107"/>
    </location>
</feature>
<dbReference type="OrthoDB" id="5797723at2759"/>
<dbReference type="PANTHER" id="PTHR24229">
    <property type="entry name" value="NEUROPEPTIDES RECEPTOR"/>
    <property type="match status" value="1"/>
</dbReference>
<feature type="transmembrane region" description="Helical" evidence="9">
    <location>
        <begin position="134"/>
        <end position="157"/>
    </location>
</feature>
<protein>
    <recommendedName>
        <fullName evidence="10">G-protein coupled receptors family 1 profile domain-containing protein</fullName>
    </recommendedName>
</protein>
<evidence type="ECO:0000256" key="6">
    <source>
        <dbReference type="ARBA" id="ARBA00023136"/>
    </source>
</evidence>
<evidence type="ECO:0000256" key="4">
    <source>
        <dbReference type="ARBA" id="ARBA00022989"/>
    </source>
</evidence>
<dbReference type="GO" id="GO:0042923">
    <property type="term" value="F:neuropeptide binding"/>
    <property type="evidence" value="ECO:0007669"/>
    <property type="project" value="TreeGrafter"/>
</dbReference>
<dbReference type="GO" id="GO:0005886">
    <property type="term" value="C:plasma membrane"/>
    <property type="evidence" value="ECO:0007669"/>
    <property type="project" value="UniProtKB-SubCell"/>
</dbReference>
<dbReference type="Pfam" id="PF00001">
    <property type="entry name" value="7tm_1"/>
    <property type="match status" value="1"/>
</dbReference>
<keyword evidence="4 9" id="KW-1133">Transmembrane helix</keyword>
<feature type="transmembrane region" description="Helical" evidence="9">
    <location>
        <begin position="25"/>
        <end position="45"/>
    </location>
</feature>
<dbReference type="AlphaFoldDB" id="A0A0D8XAT6"/>
<reference evidence="12" key="2">
    <citation type="journal article" date="2016" name="Sci. Rep.">
        <title>Dictyocaulus viviparus genome, variome and transcriptome elucidate lungworm biology and support future intervention.</title>
        <authorList>
            <person name="McNulty S.N."/>
            <person name="Strube C."/>
            <person name="Rosa B.A."/>
            <person name="Martin J.C."/>
            <person name="Tyagi R."/>
            <person name="Choi Y.J."/>
            <person name="Wang Q."/>
            <person name="Hallsworth Pepin K."/>
            <person name="Zhang X."/>
            <person name="Ozersky P."/>
            <person name="Wilson R.K."/>
            <person name="Sternberg P.W."/>
            <person name="Gasser R.B."/>
            <person name="Mitreva M."/>
        </authorList>
    </citation>
    <scope>NUCLEOTIDE SEQUENCE [LARGE SCALE GENOMIC DNA]</scope>
    <source>
        <strain evidence="12">HannoverDv2000</strain>
    </source>
</reference>
<dbReference type="SUPFAM" id="SSF81321">
    <property type="entry name" value="Family A G protein-coupled receptor-like"/>
    <property type="match status" value="1"/>
</dbReference>
<dbReference type="CDD" id="cd00637">
    <property type="entry name" value="7tm_classA_rhodopsin-like"/>
    <property type="match status" value="1"/>
</dbReference>
<keyword evidence="8" id="KW-0807">Transducer</keyword>
<organism evidence="11 12">
    <name type="scientific">Dictyocaulus viviparus</name>
    <name type="common">Bovine lungworm</name>
    <dbReference type="NCBI Taxonomy" id="29172"/>
    <lineage>
        <taxon>Eukaryota</taxon>
        <taxon>Metazoa</taxon>
        <taxon>Ecdysozoa</taxon>
        <taxon>Nematoda</taxon>
        <taxon>Chromadorea</taxon>
        <taxon>Rhabditida</taxon>
        <taxon>Rhabditina</taxon>
        <taxon>Rhabditomorpha</taxon>
        <taxon>Strongyloidea</taxon>
        <taxon>Metastrongylidae</taxon>
        <taxon>Dictyocaulus</taxon>
    </lineage>
</organism>
<evidence type="ECO:0000259" key="10">
    <source>
        <dbReference type="PROSITE" id="PS50262"/>
    </source>
</evidence>
<dbReference type="Proteomes" id="UP000053766">
    <property type="component" value="Unassembled WGS sequence"/>
</dbReference>
<dbReference type="InterPro" id="IPR000276">
    <property type="entry name" value="GPCR_Rhodpsn"/>
</dbReference>
<proteinExistence type="predicted"/>
<accession>A0A0D8XAT6</accession>